<dbReference type="Proteomes" id="UP000050761">
    <property type="component" value="Unassembled WGS sequence"/>
</dbReference>
<sequence length="115" mass="13327">MSEERSGKRNSSFLFSSVKDNYSLYYYREAKEAAKKEVVYAKATHYAAVNKKLETSDGKRYFHRLAPEYLTDSRKLKRLAKADVAKAKNEEMDALYEKLDGPQETKGVIFLFQIL</sequence>
<reference evidence="1 2" key="1">
    <citation type="submission" date="2018-11" db="EMBL/GenBank/DDBJ databases">
        <authorList>
            <consortium name="Pathogen Informatics"/>
        </authorList>
    </citation>
    <scope>NUCLEOTIDE SEQUENCE [LARGE SCALE GENOMIC DNA]</scope>
</reference>
<protein>
    <submittedName>
        <fullName evidence="3">HMG box domain-containing protein</fullName>
    </submittedName>
</protein>
<dbReference type="OrthoDB" id="418748at2759"/>
<evidence type="ECO:0000313" key="2">
    <source>
        <dbReference type="Proteomes" id="UP000050761"/>
    </source>
</evidence>
<reference evidence="3" key="2">
    <citation type="submission" date="2019-09" db="UniProtKB">
        <authorList>
            <consortium name="WormBaseParasite"/>
        </authorList>
    </citation>
    <scope>IDENTIFICATION</scope>
</reference>
<name>A0A183FV20_HELPZ</name>
<proteinExistence type="predicted"/>
<dbReference type="WBParaSite" id="HPBE_0001210301-mRNA-1">
    <property type="protein sequence ID" value="HPBE_0001210301-mRNA-1"/>
    <property type="gene ID" value="HPBE_0001210301"/>
</dbReference>
<evidence type="ECO:0000313" key="1">
    <source>
        <dbReference type="EMBL" id="VDO90937.1"/>
    </source>
</evidence>
<dbReference type="EMBL" id="UZAH01027357">
    <property type="protein sequence ID" value="VDO90937.1"/>
    <property type="molecule type" value="Genomic_DNA"/>
</dbReference>
<evidence type="ECO:0000313" key="3">
    <source>
        <dbReference type="WBParaSite" id="HPBE_0001210301-mRNA-1"/>
    </source>
</evidence>
<accession>A0A3P8A369</accession>
<gene>
    <name evidence="1" type="ORF">HPBE_LOCUS12104</name>
</gene>
<keyword evidence="2" id="KW-1185">Reference proteome</keyword>
<organism evidence="2 3">
    <name type="scientific">Heligmosomoides polygyrus</name>
    <name type="common">Parasitic roundworm</name>
    <dbReference type="NCBI Taxonomy" id="6339"/>
    <lineage>
        <taxon>Eukaryota</taxon>
        <taxon>Metazoa</taxon>
        <taxon>Ecdysozoa</taxon>
        <taxon>Nematoda</taxon>
        <taxon>Chromadorea</taxon>
        <taxon>Rhabditida</taxon>
        <taxon>Rhabditina</taxon>
        <taxon>Rhabditomorpha</taxon>
        <taxon>Strongyloidea</taxon>
        <taxon>Heligmosomidae</taxon>
        <taxon>Heligmosomoides</taxon>
    </lineage>
</organism>
<dbReference type="AlphaFoldDB" id="A0A183FV20"/>
<accession>A0A183FV20</accession>